<dbReference type="PROSITE" id="PS50943">
    <property type="entry name" value="HTH_CROC1"/>
    <property type="match status" value="1"/>
</dbReference>
<dbReference type="SUPFAM" id="SSF47413">
    <property type="entry name" value="lambda repressor-like DNA-binding domains"/>
    <property type="match status" value="1"/>
</dbReference>
<protein>
    <submittedName>
        <fullName evidence="5">Repressor</fullName>
    </submittedName>
</protein>
<dbReference type="Pfam" id="PF01381">
    <property type="entry name" value="HTH_3"/>
    <property type="match status" value="1"/>
</dbReference>
<evidence type="ECO:0000259" key="4">
    <source>
        <dbReference type="PROSITE" id="PS50943"/>
    </source>
</evidence>
<evidence type="ECO:0000313" key="6">
    <source>
        <dbReference type="Proteomes" id="UP000029447"/>
    </source>
</evidence>
<reference evidence="5 6" key="1">
    <citation type="submission" date="2014-08" db="EMBL/GenBank/DDBJ databases">
        <title>Genome sequences of NCPPB Pectobacterium isolates.</title>
        <authorList>
            <person name="Glover R.H."/>
            <person name="Sapp M."/>
            <person name="Elphinstone J."/>
        </authorList>
    </citation>
    <scope>NUCLEOTIDE SEQUENCE [LARGE SCALE GENOMIC DNA]</scope>
    <source>
        <strain evidence="5 6">NCPPB3841</strain>
    </source>
</reference>
<dbReference type="Gene3D" id="1.10.260.40">
    <property type="entry name" value="lambda repressor-like DNA-binding domains"/>
    <property type="match status" value="1"/>
</dbReference>
<keyword evidence="2" id="KW-0238">DNA-binding</keyword>
<proteinExistence type="predicted"/>
<dbReference type="Pfam" id="PF00717">
    <property type="entry name" value="Peptidase_S24"/>
    <property type="match status" value="1"/>
</dbReference>
<dbReference type="SMART" id="SM00530">
    <property type="entry name" value="HTH_XRE"/>
    <property type="match status" value="1"/>
</dbReference>
<dbReference type="InterPro" id="IPR001387">
    <property type="entry name" value="Cro/C1-type_HTH"/>
</dbReference>
<dbReference type="PANTHER" id="PTHR40661">
    <property type="match status" value="1"/>
</dbReference>
<feature type="domain" description="HTH cro/C1-type" evidence="4">
    <location>
        <begin position="8"/>
        <end position="61"/>
    </location>
</feature>
<organism evidence="5 6">
    <name type="scientific">Pectobacterium odoriferum</name>
    <dbReference type="NCBI Taxonomy" id="78398"/>
    <lineage>
        <taxon>Bacteria</taxon>
        <taxon>Pseudomonadati</taxon>
        <taxon>Pseudomonadota</taxon>
        <taxon>Gammaproteobacteria</taxon>
        <taxon>Enterobacterales</taxon>
        <taxon>Pectobacteriaceae</taxon>
        <taxon>Pectobacterium</taxon>
    </lineage>
</organism>
<dbReference type="InterPro" id="IPR015927">
    <property type="entry name" value="Peptidase_S24_S26A/B/C"/>
</dbReference>
<dbReference type="PANTHER" id="PTHR40661:SF2">
    <property type="entry name" value="HTH-TYPE TRANSCRIPTIONAL REGULATOR PRTR"/>
    <property type="match status" value="1"/>
</dbReference>
<keyword evidence="3" id="KW-0804">Transcription</keyword>
<evidence type="ECO:0000256" key="2">
    <source>
        <dbReference type="ARBA" id="ARBA00023125"/>
    </source>
</evidence>
<name>A0ABR4VJU3_9GAMM</name>
<dbReference type="CDD" id="cd06529">
    <property type="entry name" value="S24_LexA-like"/>
    <property type="match status" value="1"/>
</dbReference>
<evidence type="ECO:0000313" key="5">
    <source>
        <dbReference type="EMBL" id="KGA39554.1"/>
    </source>
</evidence>
<dbReference type="Proteomes" id="UP000029447">
    <property type="component" value="Unassembled WGS sequence"/>
</dbReference>
<dbReference type="CDD" id="cd00093">
    <property type="entry name" value="HTH_XRE"/>
    <property type="match status" value="1"/>
</dbReference>
<dbReference type="EMBL" id="JQOF01000032">
    <property type="protein sequence ID" value="KGA39554.1"/>
    <property type="molecule type" value="Genomic_DNA"/>
</dbReference>
<evidence type="ECO:0000256" key="3">
    <source>
        <dbReference type="ARBA" id="ARBA00023163"/>
    </source>
</evidence>
<gene>
    <name evidence="5" type="ORF">KU75_21840</name>
</gene>
<dbReference type="InterPro" id="IPR039418">
    <property type="entry name" value="LexA-like"/>
</dbReference>
<dbReference type="InterPro" id="IPR010982">
    <property type="entry name" value="Lambda_DNA-bd_dom_sf"/>
</dbReference>
<dbReference type="Gene3D" id="2.10.109.10">
    <property type="entry name" value="Umud Fragment, subunit A"/>
    <property type="match status" value="1"/>
</dbReference>
<sequence>MKTFTERLNFAMENAGVSQAALASAIGVSQPSIWKLVTGKTQTSRNVIEIAKVLGVRPEWLASGDGVMKSDNVNPHYSESTIPPESEWIGVDAWDKNSPLPNDEVEVPFLKDIELAAGDGSLTEDDYNGYRLRFSKSTLRRVGANTDGSGVLCFPARGNSMEPIIPDGTTVAIDIHNKKIIDGNVYAINQDGWKRIKMLYRVGPDRLSIRSYNTAEYPPEEVDMRSVEVIGRMFWTSTIW</sequence>
<keyword evidence="6" id="KW-1185">Reference proteome</keyword>
<dbReference type="InterPro" id="IPR036286">
    <property type="entry name" value="LexA/Signal_pep-like_sf"/>
</dbReference>
<accession>A0ABR4VJU3</accession>
<keyword evidence="1" id="KW-0805">Transcription regulation</keyword>
<dbReference type="RefSeq" id="WP_044208583.1">
    <property type="nucleotide sequence ID" value="NZ_JQOF01000032.1"/>
</dbReference>
<comment type="caution">
    <text evidence="5">The sequence shown here is derived from an EMBL/GenBank/DDBJ whole genome shotgun (WGS) entry which is preliminary data.</text>
</comment>
<evidence type="ECO:0000256" key="1">
    <source>
        <dbReference type="ARBA" id="ARBA00023015"/>
    </source>
</evidence>
<dbReference type="SUPFAM" id="SSF51306">
    <property type="entry name" value="LexA/Signal peptidase"/>
    <property type="match status" value="1"/>
</dbReference>